<dbReference type="PANTHER" id="PTHR47326:SF1">
    <property type="entry name" value="HTH PSQ-TYPE DOMAIN-CONTAINING PROTEIN"/>
    <property type="match status" value="1"/>
</dbReference>
<dbReference type="PANTHER" id="PTHR47326">
    <property type="entry name" value="TRANSPOSABLE ELEMENT TC3 TRANSPOSASE-LIKE PROTEIN"/>
    <property type="match status" value="1"/>
</dbReference>
<dbReference type="GO" id="GO:0015074">
    <property type="term" value="P:DNA integration"/>
    <property type="evidence" value="ECO:0007669"/>
    <property type="project" value="InterPro"/>
</dbReference>
<name>A0A814HL89_9BILA</name>
<feature type="domain" description="Integrase catalytic" evidence="1">
    <location>
        <begin position="128"/>
        <end position="245"/>
    </location>
</feature>
<dbReference type="EMBL" id="CAJNOO010000687">
    <property type="protein sequence ID" value="CAF1011172.1"/>
    <property type="molecule type" value="Genomic_DNA"/>
</dbReference>
<evidence type="ECO:0000313" key="2">
    <source>
        <dbReference type="EMBL" id="CAF1011172.1"/>
    </source>
</evidence>
<evidence type="ECO:0000313" key="3">
    <source>
        <dbReference type="Proteomes" id="UP000663882"/>
    </source>
</evidence>
<evidence type="ECO:0000259" key="1">
    <source>
        <dbReference type="PROSITE" id="PS50994"/>
    </source>
</evidence>
<sequence>MDSDLIVVEENINMKYFYDKVDEYINSLDQKFRGKAVIAQELYNKIQQCLLLPKGASIACIKTKKPVCIYENFYNAINEAHTNISHGGREKTMYELNCQYSYIPRPAVEIFLKQCVPCQTRKPVKHHVITKPIIALGVMTRLQIDLIDFRTRADKISSDLIYCWILNCIDHFSKYTWTFPLRNKSAVEVAEKLRQLFFTFGPPHILYSDNGRDPYQIVFGQATRSDSDFWKIVRANGIENEEDLPTPVAESNDDLNINQGGNRINLDEGTDGETITLVNKLSNDAPSSSINSQLNSFTVAHSASSTTDTWHVSERTYFALTIPAIQPEPTELPFSRLKSSKQFNGVVGPYFFEDNVTSQNYVRMLKDTIVPHLQAHPAFQTVIWQQGGAPPHYGQVVRYLLDDTFLDWIDRRGTIKWPPHSPDLMSCDFSLWGIVKDHVYAQHPRDINHMKSLIEEEFTLLNSNIELCQVICRSVADRCQICLDNEGKQFEHLC</sequence>
<dbReference type="InterPro" id="IPR036397">
    <property type="entry name" value="RNaseH_sf"/>
</dbReference>
<protein>
    <recommendedName>
        <fullName evidence="1">Integrase catalytic domain-containing protein</fullName>
    </recommendedName>
</protein>
<dbReference type="GO" id="GO:0003676">
    <property type="term" value="F:nucleic acid binding"/>
    <property type="evidence" value="ECO:0007669"/>
    <property type="project" value="InterPro"/>
</dbReference>
<dbReference type="SUPFAM" id="SSF53098">
    <property type="entry name" value="Ribonuclease H-like"/>
    <property type="match status" value="1"/>
</dbReference>
<dbReference type="AlphaFoldDB" id="A0A814HL89"/>
<organism evidence="2 3">
    <name type="scientific">Rotaria sordida</name>
    <dbReference type="NCBI Taxonomy" id="392033"/>
    <lineage>
        <taxon>Eukaryota</taxon>
        <taxon>Metazoa</taxon>
        <taxon>Spiralia</taxon>
        <taxon>Gnathifera</taxon>
        <taxon>Rotifera</taxon>
        <taxon>Eurotatoria</taxon>
        <taxon>Bdelloidea</taxon>
        <taxon>Philodinida</taxon>
        <taxon>Philodinidae</taxon>
        <taxon>Rotaria</taxon>
    </lineage>
</organism>
<dbReference type="Gene3D" id="3.30.420.10">
    <property type="entry name" value="Ribonuclease H-like superfamily/Ribonuclease H"/>
    <property type="match status" value="2"/>
</dbReference>
<accession>A0A814HL89</accession>
<proteinExistence type="predicted"/>
<dbReference type="InterPro" id="IPR001584">
    <property type="entry name" value="Integrase_cat-core"/>
</dbReference>
<dbReference type="PROSITE" id="PS50994">
    <property type="entry name" value="INTEGRASE"/>
    <property type="match status" value="1"/>
</dbReference>
<dbReference type="OrthoDB" id="2499658at2759"/>
<dbReference type="Proteomes" id="UP000663882">
    <property type="component" value="Unassembled WGS sequence"/>
</dbReference>
<reference evidence="2" key="1">
    <citation type="submission" date="2021-02" db="EMBL/GenBank/DDBJ databases">
        <authorList>
            <person name="Nowell W R."/>
        </authorList>
    </citation>
    <scope>NUCLEOTIDE SEQUENCE</scope>
</reference>
<gene>
    <name evidence="2" type="ORF">RFH988_LOCUS14686</name>
</gene>
<comment type="caution">
    <text evidence="2">The sequence shown here is derived from an EMBL/GenBank/DDBJ whole genome shotgun (WGS) entry which is preliminary data.</text>
</comment>
<dbReference type="InterPro" id="IPR012337">
    <property type="entry name" value="RNaseH-like_sf"/>
</dbReference>